<reference evidence="1 2" key="1">
    <citation type="submission" date="2023-10" db="EMBL/GenBank/DDBJ databases">
        <title>Noviherbaspirillum sp. CPCC 100848 genome assembly.</title>
        <authorList>
            <person name="Li X.Y."/>
            <person name="Fang X.M."/>
        </authorList>
    </citation>
    <scope>NUCLEOTIDE SEQUENCE [LARGE SCALE GENOMIC DNA]</scope>
    <source>
        <strain evidence="1 2">CPCC 100848</strain>
    </source>
</reference>
<sequence length="51" mass="5515">MAKKNPLGLRENGAEHNSVLAAFFMGLYPGARNQNKSAQTRIVAQIGMNAK</sequence>
<dbReference type="Proteomes" id="UP001352263">
    <property type="component" value="Unassembled WGS sequence"/>
</dbReference>
<dbReference type="RefSeq" id="WP_326507750.1">
    <property type="nucleotide sequence ID" value="NZ_JAWIIV010000015.1"/>
</dbReference>
<accession>A0ABU6JBL9</accession>
<evidence type="ECO:0000313" key="2">
    <source>
        <dbReference type="Proteomes" id="UP001352263"/>
    </source>
</evidence>
<comment type="caution">
    <text evidence="1">The sequence shown here is derived from an EMBL/GenBank/DDBJ whole genome shotgun (WGS) entry which is preliminary data.</text>
</comment>
<name>A0ABU6JBL9_9BURK</name>
<dbReference type="EMBL" id="JAWIIV010000015">
    <property type="protein sequence ID" value="MEC4721042.1"/>
    <property type="molecule type" value="Genomic_DNA"/>
</dbReference>
<evidence type="ECO:0000313" key="1">
    <source>
        <dbReference type="EMBL" id="MEC4721042.1"/>
    </source>
</evidence>
<protein>
    <submittedName>
        <fullName evidence="1">Uncharacterized protein</fullName>
    </submittedName>
</protein>
<organism evidence="1 2">
    <name type="scientific">Noviherbaspirillum album</name>
    <dbReference type="NCBI Taxonomy" id="3080276"/>
    <lineage>
        <taxon>Bacteria</taxon>
        <taxon>Pseudomonadati</taxon>
        <taxon>Pseudomonadota</taxon>
        <taxon>Betaproteobacteria</taxon>
        <taxon>Burkholderiales</taxon>
        <taxon>Oxalobacteraceae</taxon>
        <taxon>Noviherbaspirillum</taxon>
    </lineage>
</organism>
<gene>
    <name evidence="1" type="ORF">RY831_17895</name>
</gene>
<proteinExistence type="predicted"/>
<keyword evidence="2" id="KW-1185">Reference proteome</keyword>